<dbReference type="AlphaFoldDB" id="A0A291TCT8"/>
<reference evidence="2 3" key="1">
    <citation type="submission" date="2017-10" db="EMBL/GenBank/DDBJ databases">
        <title>Complete Genome Sequence of Faecalibacterium prausnitzii isolated from the gut of healthy adult Indian.</title>
        <authorList>
            <person name="Bag S."/>
            <person name="Ghosh T.S."/>
            <person name="Das B."/>
        </authorList>
    </citation>
    <scope>NUCLEOTIDE SEQUENCE [LARGE SCALE GENOMIC DNA]</scope>
    <source>
        <strain evidence="2 3">Indica</strain>
    </source>
</reference>
<dbReference type="Proteomes" id="UP000223709">
    <property type="component" value="Chromosome"/>
</dbReference>
<name>A0A291TCT8_9FIRM</name>
<feature type="domain" description="Phospholipase C/D" evidence="1">
    <location>
        <begin position="7"/>
        <end position="138"/>
    </location>
</feature>
<evidence type="ECO:0000259" key="1">
    <source>
        <dbReference type="Pfam" id="PF00882"/>
    </source>
</evidence>
<gene>
    <name evidence="2" type="ORF">CRH10_11715</name>
</gene>
<dbReference type="EMBL" id="CP023819">
    <property type="protein sequence ID" value="ATL90908.1"/>
    <property type="molecule type" value="Genomic_DNA"/>
</dbReference>
<accession>A0A291TCT8</accession>
<evidence type="ECO:0000313" key="2">
    <source>
        <dbReference type="EMBL" id="ATL90908.1"/>
    </source>
</evidence>
<organism evidence="2 3">
    <name type="scientific">Faecalibacterium prausnitzii</name>
    <dbReference type="NCBI Taxonomy" id="853"/>
    <lineage>
        <taxon>Bacteria</taxon>
        <taxon>Bacillati</taxon>
        <taxon>Bacillota</taxon>
        <taxon>Clostridia</taxon>
        <taxon>Eubacteriales</taxon>
        <taxon>Oscillospiraceae</taxon>
        <taxon>Faecalibacterium</taxon>
    </lineage>
</organism>
<proteinExistence type="predicted"/>
<evidence type="ECO:0000313" key="3">
    <source>
        <dbReference type="Proteomes" id="UP000223709"/>
    </source>
</evidence>
<protein>
    <recommendedName>
        <fullName evidence="1">Phospholipase C/D domain-containing protein</fullName>
    </recommendedName>
</protein>
<dbReference type="RefSeq" id="WP_098924650.1">
    <property type="nucleotide sequence ID" value="NZ_CP023819.1"/>
</dbReference>
<dbReference type="InterPro" id="IPR029002">
    <property type="entry name" value="PLPC/GPLD1"/>
</dbReference>
<sequence length="265" mass="30097">MPSTYAHRRFGADVLVQLPRELREKITPYRPLYDMGLHGPDLMFYYRALQSNPVNRLGNAMHEQPGRVFFTRARGVVNTARNKNAALAYALGFVCHFALDSTCHPYVERYTRESGVSHCEIETEFDNQLMREDGLDPMHFFTAGHIRPNREFAKIIAPFYENVTADETYGAMRGMVRVHHLLQATSPVKRWVVLTALKAAGTYDVMRGLVANLQPNPRCEASDKELEALYQQALPLAVRLITEYVEGLSNGAPLDKAYDHTFGEF</sequence>
<dbReference type="Pfam" id="PF00882">
    <property type="entry name" value="Zn_dep_PLPC"/>
    <property type="match status" value="1"/>
</dbReference>